<protein>
    <submittedName>
        <fullName evidence="4">Uncharacterized protein</fullName>
    </submittedName>
</protein>
<feature type="transmembrane region" description="Helical" evidence="1">
    <location>
        <begin position="77"/>
        <end position="96"/>
    </location>
</feature>
<dbReference type="InterPro" id="IPR046712">
    <property type="entry name" value="DUF6785"/>
</dbReference>
<dbReference type="Pfam" id="PF20580">
    <property type="entry name" value="DUF6784"/>
    <property type="match status" value="1"/>
</dbReference>
<comment type="caution">
    <text evidence="4">The sequence shown here is derived from an EMBL/GenBank/DDBJ whole genome shotgun (WGS) entry which is preliminary data.</text>
</comment>
<feature type="transmembrane region" description="Helical" evidence="1">
    <location>
        <begin position="181"/>
        <end position="200"/>
    </location>
</feature>
<feature type="transmembrane region" description="Helical" evidence="1">
    <location>
        <begin position="657"/>
        <end position="682"/>
    </location>
</feature>
<keyword evidence="1" id="KW-1133">Transmembrane helix</keyword>
<feature type="domain" description="DUF6785" evidence="3">
    <location>
        <begin position="2"/>
        <end position="532"/>
    </location>
</feature>
<dbReference type="AlphaFoldDB" id="A0AAE3VGH3"/>
<dbReference type="InterPro" id="IPR046711">
    <property type="entry name" value="DUF6784"/>
</dbReference>
<evidence type="ECO:0000256" key="1">
    <source>
        <dbReference type="SAM" id="Phobius"/>
    </source>
</evidence>
<feature type="transmembrane region" description="Helical" evidence="1">
    <location>
        <begin position="38"/>
        <end position="56"/>
    </location>
</feature>
<feature type="transmembrane region" description="Helical" evidence="1">
    <location>
        <begin position="586"/>
        <end position="605"/>
    </location>
</feature>
<dbReference type="EMBL" id="JAUSVL010000001">
    <property type="protein sequence ID" value="MDQ0290042.1"/>
    <property type="molecule type" value="Genomic_DNA"/>
</dbReference>
<reference evidence="4" key="1">
    <citation type="submission" date="2023-07" db="EMBL/GenBank/DDBJ databases">
        <title>Genomic Encyclopedia of Type Strains, Phase IV (KMG-IV): sequencing the most valuable type-strain genomes for metagenomic binning, comparative biology and taxonomic classification.</title>
        <authorList>
            <person name="Goeker M."/>
        </authorList>
    </citation>
    <scope>NUCLEOTIDE SEQUENCE</scope>
    <source>
        <strain evidence="4">DSM 24202</strain>
    </source>
</reference>
<feature type="transmembrane region" description="Helical" evidence="1">
    <location>
        <begin position="505"/>
        <end position="527"/>
    </location>
</feature>
<proteinExistence type="predicted"/>
<accession>A0AAE3VGH3</accession>
<organism evidence="4 5">
    <name type="scientific">Oligosphaera ethanolica</name>
    <dbReference type="NCBI Taxonomy" id="760260"/>
    <lineage>
        <taxon>Bacteria</taxon>
        <taxon>Pseudomonadati</taxon>
        <taxon>Lentisphaerota</taxon>
        <taxon>Oligosphaeria</taxon>
        <taxon>Oligosphaerales</taxon>
        <taxon>Oligosphaeraceae</taxon>
        <taxon>Oligosphaera</taxon>
    </lineage>
</organism>
<feature type="transmembrane region" description="Helical" evidence="1">
    <location>
        <begin position="237"/>
        <end position="257"/>
    </location>
</feature>
<evidence type="ECO:0000259" key="3">
    <source>
        <dbReference type="Pfam" id="PF20581"/>
    </source>
</evidence>
<feature type="transmembrane region" description="Helical" evidence="1">
    <location>
        <begin position="461"/>
        <end position="478"/>
    </location>
</feature>
<feature type="domain" description="DUF6784" evidence="2">
    <location>
        <begin position="589"/>
        <end position="677"/>
    </location>
</feature>
<evidence type="ECO:0000313" key="5">
    <source>
        <dbReference type="Proteomes" id="UP001238163"/>
    </source>
</evidence>
<gene>
    <name evidence="4" type="ORF">J3R75_002149</name>
</gene>
<sequence length="695" mass="77437">MTIRAVALSFMCAAVLCGVVYFNDAVLFQNMCIGNHMPMVVFGGLLLIVLSLNPLLHVISRRLPGLAWLRPFRAGELFLFMALMLPVCAVPYSSLFRMLPRGVMLPHHFAKIDQSWKLISADKKTFTPATELLPRRMLADAEYNDGNALLEFLQGTPVPPGREHISWDMIPWGAWVDTLSFWLPQFMLIWLVLGSLALVCHKQWAENEHLPYPIVQFTRAMLPESGRMLGAVFRNKLFWVAFLIVFAIHINNYLYVYNSAYLIEFQRNIDMRPLGTLFPAFMRGGGASLCTIRVFFTAIAIAYLVQTDVSLAIGFGPYIFAVVGGILAGYGYSVREGTLLTPNIMNGWVMGGFVGFFCMMIFTGRYYYLNAVKQALGLRKTSETTPGSARAMRLAAVAFAAFVLNLVLVGLDWPLALLYTALIVILLLVLGRIIAETGAFHLCPGLYACTVFVGFMGEQSLGPVAMITLSFITCIMMHDVREHFMPFMVNALEISRQGALPRNRMLLLTVLIIVLGMCIAAPITLYWSYDRGINWLDGTSTVLVPRQAFMSTIPARNSLMAQGTLEQAMSARGLERFGLVKPKRPYVLAFAATFVGVMLFSVARLRFVWWPLHPVMFCLWPHYPGLMMASSFILGGCLKIIVTKYGGSRSYLLLKPLMFGLIAGDMLAGLTVILSGAVYYFLTGMLPKTYWVLPG</sequence>
<feature type="transmembrane region" description="Helical" evidence="1">
    <location>
        <begin position="277"/>
        <end position="304"/>
    </location>
</feature>
<evidence type="ECO:0000313" key="4">
    <source>
        <dbReference type="EMBL" id="MDQ0290042.1"/>
    </source>
</evidence>
<dbReference type="Pfam" id="PF20581">
    <property type="entry name" value="DUF6785"/>
    <property type="match status" value="1"/>
</dbReference>
<dbReference type="Proteomes" id="UP001238163">
    <property type="component" value="Unassembled WGS sequence"/>
</dbReference>
<feature type="transmembrane region" description="Helical" evidence="1">
    <location>
        <begin position="311"/>
        <end position="332"/>
    </location>
</feature>
<feature type="transmembrane region" description="Helical" evidence="1">
    <location>
        <begin position="389"/>
        <end position="407"/>
    </location>
</feature>
<feature type="transmembrane region" description="Helical" evidence="1">
    <location>
        <begin position="344"/>
        <end position="368"/>
    </location>
</feature>
<keyword evidence="1" id="KW-0812">Transmembrane</keyword>
<keyword evidence="1" id="KW-0472">Membrane</keyword>
<feature type="transmembrane region" description="Helical" evidence="1">
    <location>
        <begin position="413"/>
        <end position="431"/>
    </location>
</feature>
<dbReference type="RefSeq" id="WP_307261466.1">
    <property type="nucleotide sequence ID" value="NZ_JAUSVL010000001.1"/>
</dbReference>
<keyword evidence="5" id="KW-1185">Reference proteome</keyword>
<feature type="transmembrane region" description="Helical" evidence="1">
    <location>
        <begin position="625"/>
        <end position="645"/>
    </location>
</feature>
<evidence type="ECO:0000259" key="2">
    <source>
        <dbReference type="Pfam" id="PF20580"/>
    </source>
</evidence>
<name>A0AAE3VGH3_9BACT</name>